<dbReference type="Proteomes" id="UP000516314">
    <property type="component" value="Chromosome 2"/>
</dbReference>
<sequence length="54" mass="6199">MRPWGTIYSREIIDCKLPRNSASRHWGTTDILIVTMLHSDLLCLGIEMVLSDHC</sequence>
<organism evidence="1 2">
    <name type="scientific">Arabidopsis thaliana</name>
    <name type="common">Mouse-ear cress</name>
    <dbReference type="NCBI Taxonomy" id="3702"/>
    <lineage>
        <taxon>Eukaryota</taxon>
        <taxon>Viridiplantae</taxon>
        <taxon>Streptophyta</taxon>
        <taxon>Embryophyta</taxon>
        <taxon>Tracheophyta</taxon>
        <taxon>Spermatophyta</taxon>
        <taxon>Magnoliopsida</taxon>
        <taxon>eudicotyledons</taxon>
        <taxon>Gunneridae</taxon>
        <taxon>Pentapetalae</taxon>
        <taxon>rosids</taxon>
        <taxon>malvids</taxon>
        <taxon>Brassicales</taxon>
        <taxon>Brassicaceae</taxon>
        <taxon>Camelineae</taxon>
        <taxon>Arabidopsis</taxon>
    </lineage>
</organism>
<dbReference type="AlphaFoldDB" id="A0A7G2E819"/>
<proteinExistence type="predicted"/>
<reference evidence="1 2" key="1">
    <citation type="submission" date="2020-09" db="EMBL/GenBank/DDBJ databases">
        <authorList>
            <person name="Ashkenazy H."/>
        </authorList>
    </citation>
    <scope>NUCLEOTIDE SEQUENCE [LARGE SCALE GENOMIC DNA]</scope>
    <source>
        <strain evidence="2">cv. Cdm-0</strain>
    </source>
</reference>
<dbReference type="EMBL" id="LR881467">
    <property type="protein sequence ID" value="CAD5319132.1"/>
    <property type="molecule type" value="Genomic_DNA"/>
</dbReference>
<accession>A0A7G2E819</accession>
<name>A0A7G2E819_ARATH</name>
<evidence type="ECO:0000313" key="2">
    <source>
        <dbReference type="Proteomes" id="UP000516314"/>
    </source>
</evidence>
<gene>
    <name evidence="1" type="ORF">AT9943_LOCUS7327</name>
</gene>
<evidence type="ECO:0000313" key="1">
    <source>
        <dbReference type="EMBL" id="CAD5319132.1"/>
    </source>
</evidence>
<protein>
    <submittedName>
        <fullName evidence="1">(thale cress) hypothetical protein</fullName>
    </submittedName>
</protein>